<feature type="transmembrane region" description="Helical" evidence="1">
    <location>
        <begin position="63"/>
        <end position="82"/>
    </location>
</feature>
<evidence type="ECO:0000256" key="1">
    <source>
        <dbReference type="SAM" id="Phobius"/>
    </source>
</evidence>
<dbReference type="PANTHER" id="PTHR38457">
    <property type="entry name" value="REGULATOR ABRB-RELATED"/>
    <property type="match status" value="1"/>
</dbReference>
<feature type="transmembrane region" description="Helical" evidence="1">
    <location>
        <begin position="9"/>
        <end position="27"/>
    </location>
</feature>
<dbReference type="PANTHER" id="PTHR38457:SF1">
    <property type="entry name" value="REGULATOR ABRB-RELATED"/>
    <property type="match status" value="1"/>
</dbReference>
<proteinExistence type="predicted"/>
<dbReference type="InterPro" id="IPR007820">
    <property type="entry name" value="AbrB_fam"/>
</dbReference>
<dbReference type="Proteomes" id="UP001500340">
    <property type="component" value="Unassembled WGS sequence"/>
</dbReference>
<dbReference type="NCBIfam" id="TIGR03082">
    <property type="entry name" value="Gneg_AbrB_dup"/>
    <property type="match status" value="2"/>
</dbReference>
<feature type="transmembrane region" description="Helical" evidence="1">
    <location>
        <begin position="194"/>
        <end position="214"/>
    </location>
</feature>
<organism evidence="2 3">
    <name type="scientific">Paenibacillus motobuensis</name>
    <dbReference type="NCBI Taxonomy" id="295324"/>
    <lineage>
        <taxon>Bacteria</taxon>
        <taxon>Bacillati</taxon>
        <taxon>Bacillota</taxon>
        <taxon>Bacilli</taxon>
        <taxon>Bacillales</taxon>
        <taxon>Paenibacillaceae</taxon>
        <taxon>Paenibacillus</taxon>
    </lineage>
</organism>
<evidence type="ECO:0000313" key="3">
    <source>
        <dbReference type="Proteomes" id="UP001500340"/>
    </source>
</evidence>
<feature type="transmembrane region" description="Helical" evidence="1">
    <location>
        <begin position="339"/>
        <end position="357"/>
    </location>
</feature>
<sequence length="372" mass="39881">MMKLVFRSRYARIIVSLVTALIGGILFKLLHLPVPWLLGPMLAVLAGSNLIKESYEWPQQLRSVGMVIVGYTIGLSMTMTALRQMSRQLPYMLLMTVLLLLLCAGIAFINSRLSGIDYNSALLGSIPGGLTQVISLAEETEGINLLAVMITQVIRLIMIIVIIPLLVFSPFFDHGHPDTTAAIPSTIATAAHSAGNPLVMLLFAIVCIAGAFLGKKIHLPTPLLLGPVIATATLQLLGLTGMALPGWIINAAQLLIGVNVGMMLKPGQMEHKFRTISIAVGCGLLLVVGAWGLSLLLVYVQSVSGATALLSLAPGGMDQMGIIAHEIGADLAIVAGYQLFRTFFIMFAIPPLVRLLFRIQKKKKSTKQGEIV</sequence>
<feature type="transmembrane region" description="Helical" evidence="1">
    <location>
        <begin position="276"/>
        <end position="300"/>
    </location>
</feature>
<accession>A0ABP3HQN7</accession>
<name>A0ABP3HQN7_9BACL</name>
<dbReference type="Pfam" id="PF05145">
    <property type="entry name" value="AbrB"/>
    <property type="match status" value="1"/>
</dbReference>
<keyword evidence="1" id="KW-1133">Transmembrane helix</keyword>
<keyword evidence="1" id="KW-0472">Membrane</keyword>
<dbReference type="EMBL" id="BAAACX010000004">
    <property type="protein sequence ID" value="GAA0377366.1"/>
    <property type="molecule type" value="Genomic_DNA"/>
</dbReference>
<evidence type="ECO:0000313" key="2">
    <source>
        <dbReference type="EMBL" id="GAA0377366.1"/>
    </source>
</evidence>
<feature type="transmembrane region" description="Helical" evidence="1">
    <location>
        <begin position="88"/>
        <end position="109"/>
    </location>
</feature>
<keyword evidence="1" id="KW-0812">Transmembrane</keyword>
<gene>
    <name evidence="2" type="ORF">GCM10008933_05830</name>
</gene>
<dbReference type="InterPro" id="IPR017516">
    <property type="entry name" value="AbrB_dup"/>
</dbReference>
<dbReference type="PIRSF" id="PIRSF038991">
    <property type="entry name" value="Protein_AbrB"/>
    <property type="match status" value="1"/>
</dbReference>
<reference evidence="3" key="1">
    <citation type="journal article" date="2019" name="Int. J. Syst. Evol. Microbiol.">
        <title>The Global Catalogue of Microorganisms (GCM) 10K type strain sequencing project: providing services to taxonomists for standard genome sequencing and annotation.</title>
        <authorList>
            <consortium name="The Broad Institute Genomics Platform"/>
            <consortium name="The Broad Institute Genome Sequencing Center for Infectious Disease"/>
            <person name="Wu L."/>
            <person name="Ma J."/>
        </authorList>
    </citation>
    <scope>NUCLEOTIDE SEQUENCE [LARGE SCALE GENOMIC DNA]</scope>
    <source>
        <strain evidence="3">JCM 12774</strain>
    </source>
</reference>
<keyword evidence="3" id="KW-1185">Reference proteome</keyword>
<comment type="caution">
    <text evidence="2">The sequence shown here is derived from an EMBL/GenBank/DDBJ whole genome shotgun (WGS) entry which is preliminary data.</text>
</comment>
<feature type="transmembrane region" description="Helical" evidence="1">
    <location>
        <begin position="153"/>
        <end position="172"/>
    </location>
</feature>
<protein>
    <submittedName>
        <fullName evidence="2">AbrB family transcriptional regulator</fullName>
    </submittedName>
</protein>
<feature type="transmembrane region" description="Helical" evidence="1">
    <location>
        <begin position="244"/>
        <end position="264"/>
    </location>
</feature>